<sequence>MFSSLVILSLFLAADLPNEPPTGQPPPSKIVADANSDASSKPPLAKKEPDPIASEASMQVLEIASKNVDMSSSLVSMAAYVLGALGIVLAVATLLIQVIGATSRKRAVDAAIKRTLDGLATNTDFAELVLQEIIQKQKLKDYIFKQIDEAVRQTAETILTKEYFEARSRELGVKWNELNNHKS</sequence>
<gene>
    <name evidence="3" type="ORF">KBB96_20115</name>
</gene>
<evidence type="ECO:0000256" key="2">
    <source>
        <dbReference type="SAM" id="Phobius"/>
    </source>
</evidence>
<accession>A0A975G886</accession>
<organism evidence="3 4">
    <name type="scientific">Luteolibacter ambystomatis</name>
    <dbReference type="NCBI Taxonomy" id="2824561"/>
    <lineage>
        <taxon>Bacteria</taxon>
        <taxon>Pseudomonadati</taxon>
        <taxon>Verrucomicrobiota</taxon>
        <taxon>Verrucomicrobiia</taxon>
        <taxon>Verrucomicrobiales</taxon>
        <taxon>Verrucomicrobiaceae</taxon>
        <taxon>Luteolibacter</taxon>
    </lineage>
</organism>
<keyword evidence="2" id="KW-1133">Transmembrane helix</keyword>
<name>A0A975G886_9BACT</name>
<protein>
    <submittedName>
        <fullName evidence="3">Uncharacterized protein</fullName>
    </submittedName>
</protein>
<dbReference type="Proteomes" id="UP000676169">
    <property type="component" value="Chromosome"/>
</dbReference>
<dbReference type="AlphaFoldDB" id="A0A975G886"/>
<feature type="transmembrane region" description="Helical" evidence="2">
    <location>
        <begin position="77"/>
        <end position="96"/>
    </location>
</feature>
<keyword evidence="2" id="KW-0472">Membrane</keyword>
<keyword evidence="4" id="KW-1185">Reference proteome</keyword>
<proteinExistence type="predicted"/>
<keyword evidence="2" id="KW-0812">Transmembrane</keyword>
<feature type="compositionally biased region" description="Pro residues" evidence="1">
    <location>
        <begin position="18"/>
        <end position="28"/>
    </location>
</feature>
<dbReference type="EMBL" id="CP073100">
    <property type="protein sequence ID" value="QUE51147.1"/>
    <property type="molecule type" value="Genomic_DNA"/>
</dbReference>
<dbReference type="KEGG" id="lamb:KBB96_20115"/>
<dbReference type="RefSeq" id="WP_211631286.1">
    <property type="nucleotide sequence ID" value="NZ_CP073100.1"/>
</dbReference>
<evidence type="ECO:0000256" key="1">
    <source>
        <dbReference type="SAM" id="MobiDB-lite"/>
    </source>
</evidence>
<evidence type="ECO:0000313" key="4">
    <source>
        <dbReference type="Proteomes" id="UP000676169"/>
    </source>
</evidence>
<feature type="region of interest" description="Disordered" evidence="1">
    <location>
        <begin position="17"/>
        <end position="51"/>
    </location>
</feature>
<evidence type="ECO:0000313" key="3">
    <source>
        <dbReference type="EMBL" id="QUE51147.1"/>
    </source>
</evidence>
<reference evidence="3" key="1">
    <citation type="submission" date="2021-04" db="EMBL/GenBank/DDBJ databases">
        <title>Luteolibacter sp. 32A isolated from the skin of an Anderson's salamander (Ambystoma andersonii).</title>
        <authorList>
            <person name="Spergser J."/>
            <person name="Busse H.-J."/>
        </authorList>
    </citation>
    <scope>NUCLEOTIDE SEQUENCE</scope>
    <source>
        <strain evidence="3">32A</strain>
    </source>
</reference>